<dbReference type="EMBL" id="FCOX02000063">
    <property type="protein sequence ID" value="SAL04466.1"/>
    <property type="molecule type" value="Genomic_DNA"/>
</dbReference>
<reference evidence="1" key="1">
    <citation type="submission" date="2016-01" db="EMBL/GenBank/DDBJ databases">
        <authorList>
            <person name="Peeters C."/>
        </authorList>
    </citation>
    <scope>NUCLEOTIDE SEQUENCE</scope>
    <source>
        <strain evidence="1">LMG 29321</strain>
    </source>
</reference>
<comment type="caution">
    <text evidence="1">The sequence shown here is derived from an EMBL/GenBank/DDBJ whole genome shotgun (WGS) entry which is preliminary data.</text>
</comment>
<protein>
    <submittedName>
        <fullName evidence="1">Uncharacterized protein</fullName>
    </submittedName>
</protein>
<dbReference type="Proteomes" id="UP000071859">
    <property type="component" value="Unassembled WGS sequence"/>
</dbReference>
<proteinExistence type="predicted"/>
<sequence>MPVSYAATTKDSLDELQTTDANVLFDVIRNKLFS</sequence>
<organism evidence="1 2">
    <name type="scientific">Caballeronia calidae</name>
    <dbReference type="NCBI Taxonomy" id="1777139"/>
    <lineage>
        <taxon>Bacteria</taxon>
        <taxon>Pseudomonadati</taxon>
        <taxon>Pseudomonadota</taxon>
        <taxon>Betaproteobacteria</taxon>
        <taxon>Burkholderiales</taxon>
        <taxon>Burkholderiaceae</taxon>
        <taxon>Caballeronia</taxon>
    </lineage>
</organism>
<accession>A0A158EDJ2</accession>
<evidence type="ECO:0000313" key="2">
    <source>
        <dbReference type="Proteomes" id="UP000071859"/>
    </source>
</evidence>
<name>A0A158EDJ2_9BURK</name>
<keyword evidence="2" id="KW-1185">Reference proteome</keyword>
<gene>
    <name evidence="1" type="ORF">AWB78_06979</name>
</gene>
<evidence type="ECO:0000313" key="1">
    <source>
        <dbReference type="EMBL" id="SAL04466.1"/>
    </source>
</evidence>
<dbReference type="AlphaFoldDB" id="A0A158EDJ2"/>